<dbReference type="Pfam" id="PF11181">
    <property type="entry name" value="YflT"/>
    <property type="match status" value="1"/>
</dbReference>
<evidence type="ECO:0000313" key="4">
    <source>
        <dbReference type="EMBL" id="MVT25858.1"/>
    </source>
</evidence>
<evidence type="ECO:0000313" key="5">
    <source>
        <dbReference type="Proteomes" id="UP000460157"/>
    </source>
</evidence>
<protein>
    <recommendedName>
        <fullName evidence="3">General stress protein 17M-like domain-containing protein</fullName>
    </recommendedName>
</protein>
<reference evidence="4 5" key="1">
    <citation type="submission" date="2019-12" db="EMBL/GenBank/DDBJ databases">
        <title>Nesterenkonia muleiensis sp. nov., a novel actinobacterium isolated from sap of Populus euphratica.</title>
        <authorList>
            <person name="Wang R."/>
        </authorList>
    </citation>
    <scope>NUCLEOTIDE SEQUENCE [LARGE SCALE GENOMIC DNA]</scope>
    <source>
        <strain evidence="4 5">F10</strain>
    </source>
</reference>
<keyword evidence="2" id="KW-0812">Transmembrane</keyword>
<sequence length="274" mass="28961">MANLGLHTGGLPRGELLGRYRTYEEAQKVVDHLASAQGFDLRSITIVGNDLRSVEKVRGRLSYPRVALTGAVQGALFGAFMGLLLMLFSPEGMLLVNFGMAVLMGMAVWMIIGVISFSARRGARGFISASQLTATTFDVVCDFQSAGKARQLMQGAGVSSLNAVNDPTGKPTNLDAAAQRQAGRAAAVSSTTTPAHHSAPESGEPGLDEQPGASSSSADPKSDWVQPDGRPRYGVRLADVQREDRADEESDSDQGAEAAPENTQRPGAQDTEQK</sequence>
<name>A0A7K1UHB7_9MICC</name>
<evidence type="ECO:0000259" key="3">
    <source>
        <dbReference type="Pfam" id="PF11181"/>
    </source>
</evidence>
<feature type="domain" description="General stress protein 17M-like" evidence="3">
    <location>
        <begin position="16"/>
        <end position="91"/>
    </location>
</feature>
<dbReference type="EMBL" id="WRPM01000038">
    <property type="protein sequence ID" value="MVT25858.1"/>
    <property type="molecule type" value="Genomic_DNA"/>
</dbReference>
<dbReference type="RefSeq" id="WP_157322229.1">
    <property type="nucleotide sequence ID" value="NZ_BMFX01000001.1"/>
</dbReference>
<evidence type="ECO:0000256" key="2">
    <source>
        <dbReference type="SAM" id="Phobius"/>
    </source>
</evidence>
<accession>A0A7K1UHB7</accession>
<dbReference type="OrthoDB" id="3381462at2"/>
<proteinExistence type="predicted"/>
<evidence type="ECO:0000256" key="1">
    <source>
        <dbReference type="SAM" id="MobiDB-lite"/>
    </source>
</evidence>
<dbReference type="Proteomes" id="UP000460157">
    <property type="component" value="Unassembled WGS sequence"/>
</dbReference>
<feature type="transmembrane region" description="Helical" evidence="2">
    <location>
        <begin position="94"/>
        <end position="117"/>
    </location>
</feature>
<dbReference type="AlphaFoldDB" id="A0A7K1UHB7"/>
<feature type="region of interest" description="Disordered" evidence="1">
    <location>
        <begin position="163"/>
        <end position="274"/>
    </location>
</feature>
<comment type="caution">
    <text evidence="4">The sequence shown here is derived from an EMBL/GenBank/DDBJ whole genome shotgun (WGS) entry which is preliminary data.</text>
</comment>
<keyword evidence="5" id="KW-1185">Reference proteome</keyword>
<gene>
    <name evidence="4" type="ORF">GNZ21_05705</name>
</gene>
<feature type="compositionally biased region" description="Low complexity" evidence="1">
    <location>
        <begin position="176"/>
        <end position="187"/>
    </location>
</feature>
<keyword evidence="2" id="KW-1133">Transmembrane helix</keyword>
<keyword evidence="2" id="KW-0472">Membrane</keyword>
<organism evidence="4 5">
    <name type="scientific">Nesterenkonia alkaliphila</name>
    <dbReference type="NCBI Taxonomy" id="1463631"/>
    <lineage>
        <taxon>Bacteria</taxon>
        <taxon>Bacillati</taxon>
        <taxon>Actinomycetota</taxon>
        <taxon>Actinomycetes</taxon>
        <taxon>Micrococcales</taxon>
        <taxon>Micrococcaceae</taxon>
        <taxon>Nesterenkonia</taxon>
    </lineage>
</organism>
<feature type="transmembrane region" description="Helical" evidence="2">
    <location>
        <begin position="66"/>
        <end position="88"/>
    </location>
</feature>
<dbReference type="InterPro" id="IPR025889">
    <property type="entry name" value="GSP17M-like_dom"/>
</dbReference>